<feature type="region of interest" description="Disordered" evidence="6">
    <location>
        <begin position="825"/>
        <end position="849"/>
    </location>
</feature>
<feature type="transmembrane region" description="Helical" evidence="7">
    <location>
        <begin position="424"/>
        <end position="448"/>
    </location>
</feature>
<feature type="compositionally biased region" description="Basic and acidic residues" evidence="6">
    <location>
        <begin position="1020"/>
        <end position="1029"/>
    </location>
</feature>
<feature type="compositionally biased region" description="Polar residues" evidence="6">
    <location>
        <begin position="917"/>
        <end position="926"/>
    </location>
</feature>
<accession>A0A439D2V7</accession>
<dbReference type="Proteomes" id="UP000286045">
    <property type="component" value="Unassembled WGS sequence"/>
</dbReference>
<feature type="compositionally biased region" description="Polar residues" evidence="6">
    <location>
        <begin position="27"/>
        <end position="66"/>
    </location>
</feature>
<evidence type="ECO:0000256" key="4">
    <source>
        <dbReference type="ARBA" id="ARBA00022989"/>
    </source>
</evidence>
<proteinExistence type="inferred from homology"/>
<evidence type="ECO:0000256" key="7">
    <source>
        <dbReference type="SAM" id="Phobius"/>
    </source>
</evidence>
<dbReference type="GO" id="GO:0005886">
    <property type="term" value="C:plasma membrane"/>
    <property type="evidence" value="ECO:0007669"/>
    <property type="project" value="TreeGrafter"/>
</dbReference>
<evidence type="ECO:0000256" key="5">
    <source>
        <dbReference type="ARBA" id="ARBA00023136"/>
    </source>
</evidence>
<feature type="transmembrane region" description="Helical" evidence="7">
    <location>
        <begin position="632"/>
        <end position="651"/>
    </location>
</feature>
<keyword evidence="4 7" id="KW-1133">Transmembrane helix</keyword>
<feature type="transmembrane region" description="Helical" evidence="7">
    <location>
        <begin position="795"/>
        <end position="813"/>
    </location>
</feature>
<comment type="caution">
    <text evidence="8">The sequence shown here is derived from an EMBL/GenBank/DDBJ whole genome shotgun (WGS) entry which is preliminary data.</text>
</comment>
<comment type="similarity">
    <text evidence="2">Belongs to the CTL (choline transporter-like) family.</text>
</comment>
<feature type="compositionally biased region" description="Low complexity" evidence="6">
    <location>
        <begin position="234"/>
        <end position="248"/>
    </location>
</feature>
<name>A0A439D2V7_9PEZI</name>
<dbReference type="PANTHER" id="PTHR12385">
    <property type="entry name" value="CHOLINE TRANSPORTER-LIKE (SLC FAMILY 44)"/>
    <property type="match status" value="1"/>
</dbReference>
<feature type="transmembrane region" description="Helical" evidence="7">
    <location>
        <begin position="671"/>
        <end position="691"/>
    </location>
</feature>
<evidence type="ECO:0000256" key="1">
    <source>
        <dbReference type="ARBA" id="ARBA00004141"/>
    </source>
</evidence>
<dbReference type="Pfam" id="PF04515">
    <property type="entry name" value="Choline_transpo"/>
    <property type="match status" value="1"/>
</dbReference>
<feature type="compositionally biased region" description="Basic and acidic residues" evidence="6">
    <location>
        <begin position="827"/>
        <end position="836"/>
    </location>
</feature>
<evidence type="ECO:0000256" key="3">
    <source>
        <dbReference type="ARBA" id="ARBA00022692"/>
    </source>
</evidence>
<feature type="transmembrane region" description="Helical" evidence="7">
    <location>
        <begin position="368"/>
        <end position="389"/>
    </location>
</feature>
<dbReference type="STRING" id="363999.A0A439D2V7"/>
<sequence length="1079" mass="119871">MFSEYASRFLSQSQSRFSNFGGPSDGNDPSTRQPSDAPSRLSRQQQPARFSYQSRLGNPYQSSQSRFGGFTSRYHPAPDAPLFHSTLNEFRDDDDEDDVREAADFRALQHSRRVFVSSRMEDSSASENDASRASLDQSGERDSRLYEDRDRPTGIKSSWNGESSFKGRQTKRKSKEEQPKPSAQKNTRHNSDSDESGKMVDVGLESTVMDNSVPEDLLIETPTDSSPPAFQQFKSTKGSSKGAASRAHSNLERDHRLMRQAIAEEDEDEEGEVTEQPRDIPVPPHPRVYGEIFVHDQFFAWLYLIAFASLVATFVLVLLHTSAPGGKIGDTIYTTLKSSFYLLAVDTLVSVVVALVWMAALKSFMQPLVFLILFGVPIVLFSFSLYPIISSFQGPDHGSRLQDVVMRAVEMLDFSSRILAANPALVLLGFGTLAFVVGWTWVWLWMFTRIFLGGYFSKKLSAFVIGTATWWLAVFFFLMYVWTLSVLSGVVRATTGGTVSNWYFHRNMQTLASSNDIVKGALGHSTTTVFGTICASTLLSLAIRLPILVLPRRIAGIFEFIGWKLAPRPVTVLTNPLAVTYASIHSLPLMESASQLSRIQFLATGPTTTLTPSAFSRRNQTASLMPYRMAKLLLHAARFVMSTALGFAAWVMTARQLRVQVPDSTSIKGSAYAYVVGIVASMIGWGVLGAMEGILSGILDGVLICYASERRLERATYCIEAAKLFEDRRYERDMNSSVAFEYASWCNPDHRSPPTRVALRYSPRSSDRSPPSRDFSLSVVLLFPPKSMPRPPRKFVSDASFVLFGITSIYYTFLEAVPKMGSGLQTEKIKSPEEPHATATVAGDPGIENDDVWEELDGVDVEVDWKNFESDYYSSEDDATIEESTENGDWLSIGHKHSSRKQSPLASLGEDEEKLELSSNGTNALARNQPRKRERSPDSPLAPAPFVQKPGKYWARRCRSRSARELKSQPCEPIHSTPATELWETLPQGEMETQNAKISGFPNHVGNKDMKEHIVVEGCEPRSQEKRPSVEALAELKPSTHDSKSVADERSSTNCLTVKKTKVTNTKITRAAGCYPSGG</sequence>
<keyword evidence="3 7" id="KW-0812">Transmembrane</keyword>
<feature type="transmembrane region" description="Helical" evidence="7">
    <location>
        <begin position="529"/>
        <end position="550"/>
    </location>
</feature>
<feature type="compositionally biased region" description="Polar residues" evidence="6">
    <location>
        <begin position="222"/>
        <end position="233"/>
    </location>
</feature>
<evidence type="ECO:0000313" key="8">
    <source>
        <dbReference type="EMBL" id="RWA08617.1"/>
    </source>
</evidence>
<keyword evidence="5 7" id="KW-0472">Membrane</keyword>
<feature type="region of interest" description="Disordered" evidence="6">
    <location>
        <begin position="218"/>
        <end position="255"/>
    </location>
</feature>
<feature type="region of interest" description="Disordered" evidence="6">
    <location>
        <begin position="109"/>
        <end position="198"/>
    </location>
</feature>
<evidence type="ECO:0008006" key="10">
    <source>
        <dbReference type="Google" id="ProtNLM"/>
    </source>
</evidence>
<comment type="subcellular location">
    <subcellularLocation>
        <location evidence="1">Membrane</location>
        <topology evidence="1">Multi-pass membrane protein</topology>
    </subcellularLocation>
</comment>
<feature type="transmembrane region" description="Helical" evidence="7">
    <location>
        <begin position="460"/>
        <end position="482"/>
    </location>
</feature>
<dbReference type="AlphaFoldDB" id="A0A439D2V7"/>
<reference evidence="8 9" key="1">
    <citation type="submission" date="2018-12" db="EMBL/GenBank/DDBJ databases">
        <title>Draft genome sequence of Xylaria grammica IHI A82.</title>
        <authorList>
            <person name="Buettner E."/>
            <person name="Kellner H."/>
        </authorList>
    </citation>
    <scope>NUCLEOTIDE SEQUENCE [LARGE SCALE GENOMIC DNA]</scope>
    <source>
        <strain evidence="8 9">IHI A82</strain>
    </source>
</reference>
<evidence type="ECO:0000256" key="6">
    <source>
        <dbReference type="SAM" id="MobiDB-lite"/>
    </source>
</evidence>
<dbReference type="EMBL" id="RYZI01000191">
    <property type="protein sequence ID" value="RWA08617.1"/>
    <property type="molecule type" value="Genomic_DNA"/>
</dbReference>
<feature type="transmembrane region" description="Helical" evidence="7">
    <location>
        <begin position="340"/>
        <end position="361"/>
    </location>
</feature>
<dbReference type="GO" id="GO:0022857">
    <property type="term" value="F:transmembrane transporter activity"/>
    <property type="evidence" value="ECO:0007669"/>
    <property type="project" value="InterPro"/>
</dbReference>
<feature type="region of interest" description="Disordered" evidence="6">
    <location>
        <begin position="1020"/>
        <end position="1053"/>
    </location>
</feature>
<feature type="compositionally biased region" description="Basic and acidic residues" evidence="6">
    <location>
        <begin position="1038"/>
        <end position="1051"/>
    </location>
</feature>
<protein>
    <recommendedName>
        <fullName evidence="10">Choline transporter-like protein</fullName>
    </recommendedName>
</protein>
<feature type="region of interest" description="Disordered" evidence="6">
    <location>
        <begin position="14"/>
        <end position="80"/>
    </location>
</feature>
<keyword evidence="9" id="KW-1185">Reference proteome</keyword>
<feature type="transmembrane region" description="Helical" evidence="7">
    <location>
        <begin position="298"/>
        <end position="320"/>
    </location>
</feature>
<feature type="compositionally biased region" description="Polar residues" evidence="6">
    <location>
        <begin position="155"/>
        <end position="167"/>
    </location>
</feature>
<feature type="compositionally biased region" description="Basic and acidic residues" evidence="6">
    <location>
        <begin position="189"/>
        <end position="198"/>
    </location>
</feature>
<feature type="region of interest" description="Disordered" evidence="6">
    <location>
        <begin position="890"/>
        <end position="948"/>
    </location>
</feature>
<organism evidence="8 9">
    <name type="scientific">Xylaria grammica</name>
    <dbReference type="NCBI Taxonomy" id="363999"/>
    <lineage>
        <taxon>Eukaryota</taxon>
        <taxon>Fungi</taxon>
        <taxon>Dikarya</taxon>
        <taxon>Ascomycota</taxon>
        <taxon>Pezizomycotina</taxon>
        <taxon>Sordariomycetes</taxon>
        <taxon>Xylariomycetidae</taxon>
        <taxon>Xylariales</taxon>
        <taxon>Xylariaceae</taxon>
        <taxon>Xylaria</taxon>
    </lineage>
</organism>
<dbReference type="InterPro" id="IPR007603">
    <property type="entry name" value="Choline_transptr-like"/>
</dbReference>
<gene>
    <name evidence="8" type="ORF">EKO27_g6488</name>
</gene>
<evidence type="ECO:0000256" key="2">
    <source>
        <dbReference type="ARBA" id="ARBA00007168"/>
    </source>
</evidence>
<feature type="compositionally biased region" description="Basic and acidic residues" evidence="6">
    <location>
        <begin position="138"/>
        <end position="153"/>
    </location>
</feature>
<dbReference type="PANTHER" id="PTHR12385:SF88">
    <property type="entry name" value="CHOLINE TRANSPORTER-LIKE PROTEIN CTL1"/>
    <property type="match status" value="1"/>
</dbReference>
<evidence type="ECO:0000313" key="9">
    <source>
        <dbReference type="Proteomes" id="UP000286045"/>
    </source>
</evidence>